<evidence type="ECO:0000313" key="2">
    <source>
        <dbReference type="EMBL" id="KMW68134.1"/>
    </source>
</evidence>
<reference evidence="2" key="1">
    <citation type="submission" date="2010-03" db="EMBL/GenBank/DDBJ databases">
        <title>Annotation of Blastomyces dermatitidis strain ATCC 18188.</title>
        <authorList>
            <consortium name="The Broad Institute Genome Sequencing Platform"/>
            <consortium name="Broad Institute Genome Sequencing Center for Infectious Disease."/>
            <person name="Cuomo C."/>
            <person name="Klein B."/>
            <person name="Sullivan T."/>
            <person name="Heitman J."/>
            <person name="Young S."/>
            <person name="Zeng Q."/>
            <person name="Gargeya S."/>
            <person name="Alvarado L."/>
            <person name="Berlin A.M."/>
            <person name="Chapman S.B."/>
            <person name="Chen Z."/>
            <person name="Freedman E."/>
            <person name="Gellesch M."/>
            <person name="Goldberg J."/>
            <person name="Griggs A."/>
            <person name="Gujja S."/>
            <person name="Heilman E."/>
            <person name="Heiman D."/>
            <person name="Howarth C."/>
            <person name="Mehta T."/>
            <person name="Neiman D."/>
            <person name="Pearson M."/>
            <person name="Roberts A."/>
            <person name="Saif S."/>
            <person name="Shea T."/>
            <person name="Shenoy N."/>
            <person name="Sisk P."/>
            <person name="Stolte C."/>
            <person name="Sykes S."/>
            <person name="White J."/>
            <person name="Yandava C."/>
            <person name="Haas B."/>
            <person name="Nusbaum C."/>
            <person name="Birren B."/>
        </authorList>
    </citation>
    <scope>NUCLEOTIDE SEQUENCE</scope>
    <source>
        <strain evidence="2">ATCC 18188</strain>
    </source>
</reference>
<dbReference type="AlphaFoldDB" id="A0A0J9HGD5"/>
<feature type="region of interest" description="Disordered" evidence="1">
    <location>
        <begin position="1"/>
        <end position="59"/>
    </location>
</feature>
<name>A0A0J9HGD5_AJEDA</name>
<dbReference type="EMBL" id="GG749450">
    <property type="protein sequence ID" value="KMW68134.1"/>
    <property type="molecule type" value="Genomic_DNA"/>
</dbReference>
<sequence>MADLRMQRSNNKRHQTVRPPAISSPPQPEAAGGEDVEQAEFIEGATDKLGQRQAGFARK</sequence>
<protein>
    <submittedName>
        <fullName evidence="2">Uncharacterized protein</fullName>
    </submittedName>
</protein>
<organism evidence="2">
    <name type="scientific">Ajellomyces dermatitidis (strain ATCC 18188 / CBS 674.68)</name>
    <name type="common">Blastomyces dermatitidis</name>
    <dbReference type="NCBI Taxonomy" id="653446"/>
    <lineage>
        <taxon>Eukaryota</taxon>
        <taxon>Fungi</taxon>
        <taxon>Dikarya</taxon>
        <taxon>Ascomycota</taxon>
        <taxon>Pezizomycotina</taxon>
        <taxon>Eurotiomycetes</taxon>
        <taxon>Eurotiomycetidae</taxon>
        <taxon>Onygenales</taxon>
        <taxon>Ajellomycetaceae</taxon>
        <taxon>Blastomyces</taxon>
    </lineage>
</organism>
<accession>A0A0J9HGD5</accession>
<dbReference type="Proteomes" id="UP000007802">
    <property type="component" value="Unassembled WGS sequence"/>
</dbReference>
<gene>
    <name evidence="2" type="ORF">BDDG_12604</name>
</gene>
<evidence type="ECO:0000256" key="1">
    <source>
        <dbReference type="SAM" id="MobiDB-lite"/>
    </source>
</evidence>
<proteinExistence type="predicted"/>